<evidence type="ECO:0000313" key="5">
    <source>
        <dbReference type="Proteomes" id="UP000748025"/>
    </source>
</evidence>
<dbReference type="InterPro" id="IPR020084">
    <property type="entry name" value="NUDIX_hydrolase_CS"/>
</dbReference>
<evidence type="ECO:0000256" key="1">
    <source>
        <dbReference type="ARBA" id="ARBA00022801"/>
    </source>
</evidence>
<dbReference type="GO" id="GO:0016787">
    <property type="term" value="F:hydrolase activity"/>
    <property type="evidence" value="ECO:0007669"/>
    <property type="project" value="UniProtKB-KW"/>
</dbReference>
<accession>A0A9P7NHH8</accession>
<feature type="region of interest" description="Disordered" evidence="2">
    <location>
        <begin position="1"/>
        <end position="24"/>
    </location>
</feature>
<dbReference type="SUPFAM" id="SSF55811">
    <property type="entry name" value="Nudix"/>
    <property type="match status" value="1"/>
</dbReference>
<keyword evidence="5" id="KW-1185">Reference proteome</keyword>
<protein>
    <recommendedName>
        <fullName evidence="3">Nudix hydrolase domain-containing protein</fullName>
    </recommendedName>
</protein>
<evidence type="ECO:0000256" key="2">
    <source>
        <dbReference type="SAM" id="MobiDB-lite"/>
    </source>
</evidence>
<gene>
    <name evidence="4" type="ORF">E4U43_003695</name>
</gene>
<evidence type="ECO:0000259" key="3">
    <source>
        <dbReference type="PROSITE" id="PS51462"/>
    </source>
</evidence>
<dbReference type="PANTHER" id="PTHR43736">
    <property type="entry name" value="ADP-RIBOSE PYROPHOSPHATASE"/>
    <property type="match status" value="1"/>
</dbReference>
<keyword evidence="1" id="KW-0378">Hydrolase</keyword>
<reference evidence="4" key="1">
    <citation type="journal article" date="2020" name="bioRxiv">
        <title>Whole genome comparisons of ergot fungi reveals the divergence and evolution of species within the genus Claviceps are the result of varying mechanisms driving genome evolution and host range expansion.</title>
        <authorList>
            <person name="Wyka S.A."/>
            <person name="Mondo S.J."/>
            <person name="Liu M."/>
            <person name="Dettman J."/>
            <person name="Nalam V."/>
            <person name="Broders K.D."/>
        </authorList>
    </citation>
    <scope>NUCLEOTIDE SEQUENCE</scope>
    <source>
        <strain evidence="4">CCC 602</strain>
    </source>
</reference>
<dbReference type="PROSITE" id="PS00893">
    <property type="entry name" value="NUDIX_BOX"/>
    <property type="match status" value="1"/>
</dbReference>
<evidence type="ECO:0000313" key="4">
    <source>
        <dbReference type="EMBL" id="KAG6016411.1"/>
    </source>
</evidence>
<proteinExistence type="predicted"/>
<organism evidence="4 5">
    <name type="scientific">Claviceps pusilla</name>
    <dbReference type="NCBI Taxonomy" id="123648"/>
    <lineage>
        <taxon>Eukaryota</taxon>
        <taxon>Fungi</taxon>
        <taxon>Dikarya</taxon>
        <taxon>Ascomycota</taxon>
        <taxon>Pezizomycotina</taxon>
        <taxon>Sordariomycetes</taxon>
        <taxon>Hypocreomycetidae</taxon>
        <taxon>Hypocreales</taxon>
        <taxon>Clavicipitaceae</taxon>
        <taxon>Claviceps</taxon>
    </lineage>
</organism>
<dbReference type="PANTHER" id="PTHR43736:SF1">
    <property type="entry name" value="DIHYDRONEOPTERIN TRIPHOSPHATE DIPHOSPHATASE"/>
    <property type="match status" value="1"/>
</dbReference>
<feature type="compositionally biased region" description="Low complexity" evidence="2">
    <location>
        <begin position="1"/>
        <end position="15"/>
    </location>
</feature>
<dbReference type="Proteomes" id="UP000748025">
    <property type="component" value="Unassembled WGS sequence"/>
</dbReference>
<dbReference type="InterPro" id="IPR000086">
    <property type="entry name" value="NUDIX_hydrolase_dom"/>
</dbReference>
<dbReference type="EMBL" id="SRPW01000246">
    <property type="protein sequence ID" value="KAG6016411.1"/>
    <property type="molecule type" value="Genomic_DNA"/>
</dbReference>
<feature type="domain" description="Nudix hydrolase" evidence="3">
    <location>
        <begin position="41"/>
        <end position="211"/>
    </location>
</feature>
<dbReference type="PROSITE" id="PS51462">
    <property type="entry name" value="NUDIX"/>
    <property type="match status" value="1"/>
</dbReference>
<dbReference type="InterPro" id="IPR015797">
    <property type="entry name" value="NUDIX_hydrolase-like_dom_sf"/>
</dbReference>
<dbReference type="Pfam" id="PF00293">
    <property type="entry name" value="NUDIX"/>
    <property type="match status" value="1"/>
</dbReference>
<sequence>MNPSSHNPAPPSQNQNHHHHPSLTLYSIPPSQYIHRNHLPWHAVAVGALIFNNPRAPTHLLLLQRAGHDSWPYRWEVPGGGVGDEELGESILGGLAREVREETGLRVVYVRRMVPVPVPVSGAMPEGQDGKDGQDTTKMAHVFWNSSKTKLIGKFVFEVCVADAPEVDMPPVVLDEREHCDFLWATEDVVRSGRLELTGPEQRDIILEGFRLARNDSC</sequence>
<comment type="caution">
    <text evidence="4">The sequence shown here is derived from an EMBL/GenBank/DDBJ whole genome shotgun (WGS) entry which is preliminary data.</text>
</comment>
<dbReference type="Gene3D" id="3.90.79.10">
    <property type="entry name" value="Nucleoside Triphosphate Pyrophosphohydrolase"/>
    <property type="match status" value="1"/>
</dbReference>
<name>A0A9P7NHH8_9HYPO</name>
<dbReference type="AlphaFoldDB" id="A0A9P7NHH8"/>
<dbReference type="OrthoDB" id="276276at2759"/>
<dbReference type="CDD" id="cd02883">
    <property type="entry name" value="NUDIX_Hydrolase"/>
    <property type="match status" value="1"/>
</dbReference>